<evidence type="ECO:0000256" key="1">
    <source>
        <dbReference type="ARBA" id="ARBA00007347"/>
    </source>
</evidence>
<keyword evidence="2" id="KW-1015">Disulfide bond</keyword>
<protein>
    <recommendedName>
        <fullName evidence="3">COX assembly mitochondrial protein</fullName>
    </recommendedName>
</protein>
<dbReference type="STRING" id="1348612.A0A397HTV7"/>
<evidence type="ECO:0000313" key="4">
    <source>
        <dbReference type="EMBL" id="RHZ66639.1"/>
    </source>
</evidence>
<keyword evidence="3" id="KW-0999">Mitochondrion inner membrane</keyword>
<dbReference type="PANTHER" id="PTHR22977:SF5">
    <property type="entry name" value="COX ASSEMBLY MITOCHONDRIAL PROTEIN HOMOLOG"/>
    <property type="match status" value="1"/>
</dbReference>
<comment type="function">
    <text evidence="3">Required for mitochondrial cytochrome c oxidase (COX) assembly and respiration.</text>
</comment>
<dbReference type="OrthoDB" id="6224010at2759"/>
<sequence>MSILTRVEEEKLYDKLKQNARKNCDDEVRDFVECTNGKVFSVMWTCKKQLKTMNLCLKKFTTQEELDKLRLEYIKEKKS</sequence>
<evidence type="ECO:0000256" key="3">
    <source>
        <dbReference type="RuleBase" id="RU364104"/>
    </source>
</evidence>
<name>A0A397HTV7_9GLOM</name>
<reference evidence="4 5" key="1">
    <citation type="submission" date="2018-08" db="EMBL/GenBank/DDBJ databases">
        <title>Genome and evolution of the arbuscular mycorrhizal fungus Diversispora epigaea (formerly Glomus versiforme) and its bacterial endosymbionts.</title>
        <authorList>
            <person name="Sun X."/>
            <person name="Fei Z."/>
            <person name="Harrison M."/>
        </authorList>
    </citation>
    <scope>NUCLEOTIDE SEQUENCE [LARGE SCALE GENOMIC DNA]</scope>
    <source>
        <strain evidence="4 5">IT104</strain>
    </source>
</reference>
<keyword evidence="3" id="KW-0472">Membrane</keyword>
<organism evidence="4 5">
    <name type="scientific">Diversispora epigaea</name>
    <dbReference type="NCBI Taxonomy" id="1348612"/>
    <lineage>
        <taxon>Eukaryota</taxon>
        <taxon>Fungi</taxon>
        <taxon>Fungi incertae sedis</taxon>
        <taxon>Mucoromycota</taxon>
        <taxon>Glomeromycotina</taxon>
        <taxon>Glomeromycetes</taxon>
        <taxon>Diversisporales</taxon>
        <taxon>Diversisporaceae</taxon>
        <taxon>Diversispora</taxon>
    </lineage>
</organism>
<keyword evidence="3" id="KW-0143">Chaperone</keyword>
<proteinExistence type="inferred from homology"/>
<dbReference type="Proteomes" id="UP000266861">
    <property type="component" value="Unassembled WGS sequence"/>
</dbReference>
<dbReference type="PANTHER" id="PTHR22977">
    <property type="entry name" value="COX ASSEMBLY MITOCHONDRIAL PROTEIN"/>
    <property type="match status" value="1"/>
</dbReference>
<dbReference type="AlphaFoldDB" id="A0A397HTV7"/>
<accession>A0A397HTV7</accession>
<gene>
    <name evidence="4" type="ORF">Glove_306g33</name>
</gene>
<dbReference type="InterPro" id="IPR013892">
    <property type="entry name" value="Cyt_c_biogenesis_Cmc1-like"/>
</dbReference>
<comment type="similarity">
    <text evidence="1 3">Belongs to the CMC family.</text>
</comment>
<comment type="caution">
    <text evidence="4">The sequence shown here is derived from an EMBL/GenBank/DDBJ whole genome shotgun (WGS) entry which is preliminary data.</text>
</comment>
<evidence type="ECO:0000256" key="2">
    <source>
        <dbReference type="ARBA" id="ARBA00023157"/>
    </source>
</evidence>
<evidence type="ECO:0000313" key="5">
    <source>
        <dbReference type="Proteomes" id="UP000266861"/>
    </source>
</evidence>
<dbReference type="Pfam" id="PF08583">
    <property type="entry name" value="Cmc1"/>
    <property type="match status" value="1"/>
</dbReference>
<dbReference type="EMBL" id="PQFF01000280">
    <property type="protein sequence ID" value="RHZ66639.1"/>
    <property type="molecule type" value="Genomic_DNA"/>
</dbReference>
<dbReference type="GO" id="GO:0005743">
    <property type="term" value="C:mitochondrial inner membrane"/>
    <property type="evidence" value="ECO:0007669"/>
    <property type="project" value="UniProtKB-SubCell"/>
</dbReference>
<comment type="subcellular location">
    <subcellularLocation>
        <location evidence="3">Mitochondrion inner membrane</location>
    </subcellularLocation>
</comment>
<keyword evidence="5" id="KW-1185">Reference proteome</keyword>
<keyword evidence="3" id="KW-0496">Mitochondrion</keyword>